<dbReference type="EMBL" id="SELH01000018">
    <property type="protein sequence ID" value="TWP28456.1"/>
    <property type="molecule type" value="Genomic_DNA"/>
</dbReference>
<comment type="caution">
    <text evidence="1">The sequence shown here is derived from an EMBL/GenBank/DDBJ whole genome shotgun (WGS) entry which is preliminary data.</text>
</comment>
<organism evidence="1 2">
    <name type="scientific">Apibacter muscae</name>
    <dbReference type="NCBI Taxonomy" id="2509004"/>
    <lineage>
        <taxon>Bacteria</taxon>
        <taxon>Pseudomonadati</taxon>
        <taxon>Bacteroidota</taxon>
        <taxon>Flavobacteriia</taxon>
        <taxon>Flavobacteriales</taxon>
        <taxon>Weeksellaceae</taxon>
        <taxon>Apibacter</taxon>
    </lineage>
</organism>
<gene>
    <name evidence="1" type="ORF">ETU09_05900</name>
</gene>
<name>A0A563DE26_9FLAO</name>
<dbReference type="InterPro" id="IPR036619">
    <property type="entry name" value="NinB_sf"/>
</dbReference>
<keyword evidence="2" id="KW-1185">Reference proteome</keyword>
<dbReference type="AlphaFoldDB" id="A0A563DE26"/>
<evidence type="ECO:0000313" key="1">
    <source>
        <dbReference type="EMBL" id="TWP28456.1"/>
    </source>
</evidence>
<dbReference type="OrthoDB" id="672418at2"/>
<sequence length="145" mass="17146">MKKTTIITSVVNGRIKRNRHLVTKIFQAYEGKNLKLTFESEGKKRSNPQNAYYWGVIVPLIQEGIFNEWGEYMSKEQVHEMLKYNCNYKEIVNENTGEIIRSVRSTSDNSTITQEDYHEKCRRLAFNYFNVEIPLPNEELTLKFK</sequence>
<evidence type="ECO:0000313" key="2">
    <source>
        <dbReference type="Proteomes" id="UP000319499"/>
    </source>
</evidence>
<evidence type="ECO:0008006" key="3">
    <source>
        <dbReference type="Google" id="ProtNLM"/>
    </source>
</evidence>
<reference evidence="1 2" key="1">
    <citation type="submission" date="2019-02" db="EMBL/GenBank/DDBJ databases">
        <title>Apibacter muscae sp. nov.: a novel member of the house fly microbiota.</title>
        <authorList>
            <person name="Park R."/>
        </authorList>
    </citation>
    <scope>NUCLEOTIDE SEQUENCE [LARGE SCALE GENOMIC DNA]</scope>
    <source>
        <strain evidence="1 2">AL1</strain>
    </source>
</reference>
<protein>
    <recommendedName>
        <fullName evidence="3">Recombinase</fullName>
    </recommendedName>
</protein>
<dbReference type="RefSeq" id="WP_146292521.1">
    <property type="nucleotide sequence ID" value="NZ_SELH01000018.1"/>
</dbReference>
<accession>A0A563DE26</accession>
<dbReference type="Gene3D" id="1.10.3790.10">
    <property type="entry name" value="NinB"/>
    <property type="match status" value="1"/>
</dbReference>
<dbReference type="Proteomes" id="UP000319499">
    <property type="component" value="Unassembled WGS sequence"/>
</dbReference>
<proteinExistence type="predicted"/>